<feature type="domain" description="OmpR/PhoB-type" evidence="3">
    <location>
        <begin position="127"/>
        <end position="229"/>
    </location>
</feature>
<dbReference type="EMBL" id="CYXR01000004">
    <property type="protein sequence ID" value="CUM80172.1"/>
    <property type="molecule type" value="Genomic_DNA"/>
</dbReference>
<name>A0A173RQD9_9FIRM</name>
<gene>
    <name evidence="4" type="primary">srrA_4</name>
    <name evidence="5" type="ORF">comes_10560</name>
    <name evidence="4" type="ORF">ERS852574_00791</name>
</gene>
<reference evidence="5" key="2">
    <citation type="submission" date="2022-09" db="EMBL/GenBank/DDBJ databases">
        <title>Draft genome sequence of Coprococcus comes strain 31264.</title>
        <authorList>
            <person name="Atsushi H."/>
            <person name="Moriya O."/>
            <person name="Mitsuo S."/>
        </authorList>
    </citation>
    <scope>NUCLEOTIDE SEQUENCE</scope>
    <source>
        <strain evidence="5">JCM 31264</strain>
    </source>
</reference>
<dbReference type="EMBL" id="BSCI01000005">
    <property type="protein sequence ID" value="GLG86511.1"/>
    <property type="molecule type" value="Genomic_DNA"/>
</dbReference>
<sequence>MKKVLIAADEVDKWSQLCEGLKNEWECTTVNLDVFEKFHTIAVYDAVLMLVRNDNGKLGRLIWEVRQYSRAPIIVVIPGIQAVKKYIEWGADLVFPHPSVSLINTYLYALLRRSDITWNTGRKREKQEIIRKGKLLIDCRYHTVYWGKHELATLNEREKAFLYLLADASRQVVTHEIIFEQLWKEPYGDDSANMIWCFVRRLRKKMEKTEPEAAKIIQSIRKVGYYLDIDRH</sequence>
<dbReference type="GO" id="GO:0006355">
    <property type="term" value="P:regulation of DNA-templated transcription"/>
    <property type="evidence" value="ECO:0007669"/>
    <property type="project" value="InterPro"/>
</dbReference>
<dbReference type="SMART" id="SM00862">
    <property type="entry name" value="Trans_reg_C"/>
    <property type="match status" value="1"/>
</dbReference>
<dbReference type="Proteomes" id="UP000095727">
    <property type="component" value="Unassembled WGS sequence"/>
</dbReference>
<keyword evidence="1 2" id="KW-0238">DNA-binding</keyword>
<protein>
    <submittedName>
        <fullName evidence="4">Staphylococcal respiratory response protein A</fullName>
    </submittedName>
</protein>
<dbReference type="GO" id="GO:0003677">
    <property type="term" value="F:DNA binding"/>
    <property type="evidence" value="ECO:0007669"/>
    <property type="project" value="UniProtKB-UniRule"/>
</dbReference>
<dbReference type="InterPro" id="IPR036388">
    <property type="entry name" value="WH-like_DNA-bd_sf"/>
</dbReference>
<dbReference type="Gene3D" id="1.10.10.10">
    <property type="entry name" value="Winged helix-like DNA-binding domain superfamily/Winged helix DNA-binding domain"/>
    <property type="match status" value="1"/>
</dbReference>
<evidence type="ECO:0000256" key="1">
    <source>
        <dbReference type="ARBA" id="ARBA00023125"/>
    </source>
</evidence>
<dbReference type="Proteomes" id="UP001145109">
    <property type="component" value="Unassembled WGS sequence"/>
</dbReference>
<proteinExistence type="predicted"/>
<evidence type="ECO:0000313" key="4">
    <source>
        <dbReference type="EMBL" id="CUM80172.1"/>
    </source>
</evidence>
<dbReference type="InterPro" id="IPR001867">
    <property type="entry name" value="OmpR/PhoB-type_DNA-bd"/>
</dbReference>
<dbReference type="PROSITE" id="PS51755">
    <property type="entry name" value="OMPR_PHOB"/>
    <property type="match status" value="1"/>
</dbReference>
<organism evidence="4 6">
    <name type="scientific">Coprococcus comes</name>
    <dbReference type="NCBI Taxonomy" id="410072"/>
    <lineage>
        <taxon>Bacteria</taxon>
        <taxon>Bacillati</taxon>
        <taxon>Bacillota</taxon>
        <taxon>Clostridia</taxon>
        <taxon>Lachnospirales</taxon>
        <taxon>Lachnospiraceae</taxon>
        <taxon>Coprococcus</taxon>
    </lineage>
</organism>
<dbReference type="Pfam" id="PF00486">
    <property type="entry name" value="Trans_reg_C"/>
    <property type="match status" value="1"/>
</dbReference>
<dbReference type="AlphaFoldDB" id="A0A173RQD9"/>
<dbReference type="RefSeq" id="WP_015513358.1">
    <property type="nucleotide sequence ID" value="NZ_BSCI01000005.1"/>
</dbReference>
<dbReference type="GO" id="GO:0000160">
    <property type="term" value="P:phosphorelay signal transduction system"/>
    <property type="evidence" value="ECO:0007669"/>
    <property type="project" value="InterPro"/>
</dbReference>
<dbReference type="CDD" id="cd00383">
    <property type="entry name" value="trans_reg_C"/>
    <property type="match status" value="1"/>
</dbReference>
<reference evidence="5" key="3">
    <citation type="submission" date="2022-11" db="EMBL/GenBank/DDBJ databases">
        <title>Draft genome sequence of Coprococcus comes strain 31264.</title>
        <authorList>
            <person name="Hisatomi A."/>
            <person name="Ohkuma M."/>
            <person name="Sakamoto M."/>
        </authorList>
    </citation>
    <scope>NUCLEOTIDE SEQUENCE</scope>
    <source>
        <strain evidence="5">JCM 31264</strain>
    </source>
</reference>
<reference evidence="4 6" key="1">
    <citation type="submission" date="2015-09" db="EMBL/GenBank/DDBJ databases">
        <authorList>
            <consortium name="Pathogen Informatics"/>
        </authorList>
    </citation>
    <scope>NUCLEOTIDE SEQUENCE [LARGE SCALE GENOMIC DNA]</scope>
    <source>
        <strain evidence="4 6">2789STDY5834962</strain>
    </source>
</reference>
<evidence type="ECO:0000259" key="3">
    <source>
        <dbReference type="PROSITE" id="PS51755"/>
    </source>
</evidence>
<evidence type="ECO:0000256" key="2">
    <source>
        <dbReference type="PROSITE-ProRule" id="PRU01091"/>
    </source>
</evidence>
<evidence type="ECO:0000313" key="5">
    <source>
        <dbReference type="EMBL" id="GLG86511.1"/>
    </source>
</evidence>
<evidence type="ECO:0000313" key="6">
    <source>
        <dbReference type="Proteomes" id="UP000095727"/>
    </source>
</evidence>
<dbReference type="SUPFAM" id="SSF46894">
    <property type="entry name" value="C-terminal effector domain of the bipartite response regulators"/>
    <property type="match status" value="1"/>
</dbReference>
<accession>A0A173RQD9</accession>
<feature type="DNA-binding region" description="OmpR/PhoB-type" evidence="2">
    <location>
        <begin position="127"/>
        <end position="229"/>
    </location>
</feature>
<dbReference type="InterPro" id="IPR016032">
    <property type="entry name" value="Sig_transdc_resp-reg_C-effctor"/>
</dbReference>
<dbReference type="GeneID" id="97329678"/>